<dbReference type="GO" id="GO:0004176">
    <property type="term" value="F:ATP-dependent peptidase activity"/>
    <property type="evidence" value="ECO:0007669"/>
    <property type="project" value="InterPro"/>
</dbReference>
<dbReference type="InterPro" id="IPR003593">
    <property type="entry name" value="AAA+_ATPase"/>
</dbReference>
<dbReference type="GO" id="GO:0005524">
    <property type="term" value="F:ATP binding"/>
    <property type="evidence" value="ECO:0007669"/>
    <property type="project" value="InterPro"/>
</dbReference>
<keyword evidence="3" id="KW-0645">Protease</keyword>
<accession>A0AB72X760</accession>
<feature type="region of interest" description="Disordered" evidence="1">
    <location>
        <begin position="51"/>
        <end position="80"/>
    </location>
</feature>
<protein>
    <submittedName>
        <fullName evidence="3">Lon protease</fullName>
        <ecNumber evidence="3">3.4.21.53</ecNumber>
    </submittedName>
</protein>
<gene>
    <name evidence="3" type="primary">lon_2</name>
    <name evidence="3" type="ORF">R16034_04854</name>
</gene>
<reference evidence="3 4" key="1">
    <citation type="submission" date="2023-07" db="EMBL/GenBank/DDBJ databases">
        <authorList>
            <person name="Peeters C."/>
        </authorList>
    </citation>
    <scope>NUCLEOTIDE SEQUENCE [LARGE SCALE GENOMIC DNA]</scope>
    <source>
        <strain evidence="3 4">R-16034</strain>
    </source>
</reference>
<feature type="domain" description="AAA+ ATPase" evidence="2">
    <location>
        <begin position="169"/>
        <end position="314"/>
    </location>
</feature>
<dbReference type="SMART" id="SM00382">
    <property type="entry name" value="AAA"/>
    <property type="match status" value="1"/>
</dbReference>
<dbReference type="GO" id="GO:0016887">
    <property type="term" value="F:ATP hydrolysis activity"/>
    <property type="evidence" value="ECO:0007669"/>
    <property type="project" value="InterPro"/>
</dbReference>
<dbReference type="SUPFAM" id="SSF52540">
    <property type="entry name" value="P-loop containing nucleoside triphosphate hydrolases"/>
    <property type="match status" value="1"/>
</dbReference>
<dbReference type="GO" id="GO:0004252">
    <property type="term" value="F:serine-type endopeptidase activity"/>
    <property type="evidence" value="ECO:0007669"/>
    <property type="project" value="UniProtKB-EC"/>
</dbReference>
<dbReference type="Pfam" id="PF00004">
    <property type="entry name" value="AAA"/>
    <property type="match status" value="1"/>
</dbReference>
<name>A0AB72X760_9RALS</name>
<proteinExistence type="predicted"/>
<organism evidence="3 4">
    <name type="scientific">Ralstonia edaphi</name>
    <dbReference type="NCBI Taxonomy" id="3058599"/>
    <lineage>
        <taxon>Bacteria</taxon>
        <taxon>Pseudomonadati</taxon>
        <taxon>Pseudomonadota</taxon>
        <taxon>Betaproteobacteria</taxon>
        <taxon>Burkholderiales</taxon>
        <taxon>Burkholderiaceae</taxon>
        <taxon>Ralstonia</taxon>
    </lineage>
</organism>
<dbReference type="InterPro" id="IPR003959">
    <property type="entry name" value="ATPase_AAA_core"/>
</dbReference>
<dbReference type="GO" id="GO:0030163">
    <property type="term" value="P:protein catabolic process"/>
    <property type="evidence" value="ECO:0007669"/>
    <property type="project" value="InterPro"/>
</dbReference>
<evidence type="ECO:0000313" key="4">
    <source>
        <dbReference type="Proteomes" id="UP001189225"/>
    </source>
</evidence>
<keyword evidence="4" id="KW-1185">Reference proteome</keyword>
<comment type="caution">
    <text evidence="3">The sequence shown here is derived from an EMBL/GenBank/DDBJ whole genome shotgun (WGS) entry which is preliminary data.</text>
</comment>
<dbReference type="AlphaFoldDB" id="A0AB72X760"/>
<dbReference type="EMBL" id="CATWHI010000011">
    <property type="protein sequence ID" value="CAJ0744827.1"/>
    <property type="molecule type" value="Genomic_DNA"/>
</dbReference>
<dbReference type="Gene3D" id="3.40.50.300">
    <property type="entry name" value="P-loop containing nucleotide triphosphate hydrolases"/>
    <property type="match status" value="1"/>
</dbReference>
<dbReference type="InterPro" id="IPR027065">
    <property type="entry name" value="Lon_Prtase"/>
</dbReference>
<keyword evidence="3" id="KW-0378">Hydrolase</keyword>
<dbReference type="EC" id="3.4.21.53" evidence="3"/>
<evidence type="ECO:0000259" key="2">
    <source>
        <dbReference type="SMART" id="SM00382"/>
    </source>
</evidence>
<dbReference type="GO" id="GO:0006508">
    <property type="term" value="P:proteolysis"/>
    <property type="evidence" value="ECO:0007669"/>
    <property type="project" value="UniProtKB-KW"/>
</dbReference>
<evidence type="ECO:0000313" key="3">
    <source>
        <dbReference type="EMBL" id="CAJ0744827.1"/>
    </source>
</evidence>
<sequence>MSSPRFLPEHPPGFLPLGELSVLRSATAWQLLIPADTHSALVTARQNCRDGAEAKEEIPGWTTERPSAAKPSAQTPPRRKPRLVQIFDPETLEQARERLRVGEWDQQRYGSTLLDQAKSEGGYRALPRLGSALNRLEASRPLFGNLREPIEKLKIELTLASAMRSKDFRIRPVLLTGQPGVGKTQFALKLAEILGVPMQKWSAGSAQAGFQLTGGDGAWRSARPGMIFEMLAKGTSAAPVFILDEVDKISSDNRYSVTAVLLDLLEGGTAKTFEDSFLRATFDASRVVHVLTANDLDAVPPALLSRVEVFDIPPPAAEQRLQIILSEAQRLRRATGCRIELDIHAVETLAERCDLDLRKTQRLVADAFATAMASGKLVATPTVPGRARRRAIGFVAEHQPEEKASGGAQ</sequence>
<dbReference type="PANTHER" id="PTHR10046">
    <property type="entry name" value="ATP DEPENDENT LON PROTEASE FAMILY MEMBER"/>
    <property type="match status" value="1"/>
</dbReference>
<evidence type="ECO:0000256" key="1">
    <source>
        <dbReference type="SAM" id="MobiDB-lite"/>
    </source>
</evidence>
<dbReference type="InterPro" id="IPR027417">
    <property type="entry name" value="P-loop_NTPase"/>
</dbReference>
<dbReference type="Proteomes" id="UP001189225">
    <property type="component" value="Unassembled WGS sequence"/>
</dbReference>